<gene>
    <name evidence="6" type="ORF">SAMN05421730_10241</name>
</gene>
<dbReference type="CDD" id="cd00198">
    <property type="entry name" value="vWFA"/>
    <property type="match status" value="1"/>
</dbReference>
<proteinExistence type="predicted"/>
<dbReference type="InterPro" id="IPR053180">
    <property type="entry name" value="Ca-binding_acidic-repeat"/>
</dbReference>
<accession>A0A1D3TWM4</accession>
<dbReference type="Proteomes" id="UP000199315">
    <property type="component" value="Unassembled WGS sequence"/>
</dbReference>
<dbReference type="InterPro" id="IPR002035">
    <property type="entry name" value="VWF_A"/>
</dbReference>
<dbReference type="GO" id="GO:0005509">
    <property type="term" value="F:calcium ion binding"/>
    <property type="evidence" value="ECO:0007669"/>
    <property type="project" value="InterPro"/>
</dbReference>
<dbReference type="EMBL" id="FMKA01000024">
    <property type="protein sequence ID" value="SCP98652.1"/>
    <property type="molecule type" value="Genomic_DNA"/>
</dbReference>
<evidence type="ECO:0000256" key="1">
    <source>
        <dbReference type="ARBA" id="ARBA00004613"/>
    </source>
</evidence>
<feature type="non-terminal residue" evidence="6">
    <location>
        <position position="1"/>
    </location>
</feature>
<dbReference type="InterPro" id="IPR059100">
    <property type="entry name" value="TSP3_bac"/>
</dbReference>
<keyword evidence="4" id="KW-0106">Calcium</keyword>
<evidence type="ECO:0000259" key="5">
    <source>
        <dbReference type="PROSITE" id="PS50234"/>
    </source>
</evidence>
<dbReference type="InterPro" id="IPR018247">
    <property type="entry name" value="EF_Hand_1_Ca_BS"/>
</dbReference>
<dbReference type="PANTHER" id="PTHR37467:SF1">
    <property type="entry name" value="EXPORTED CALCIUM-BINDING GLYCOPROTEIN"/>
    <property type="match status" value="1"/>
</dbReference>
<evidence type="ECO:0000256" key="2">
    <source>
        <dbReference type="ARBA" id="ARBA00022525"/>
    </source>
</evidence>
<dbReference type="Gene3D" id="3.40.50.410">
    <property type="entry name" value="von Willebrand factor, type A domain"/>
    <property type="match status" value="1"/>
</dbReference>
<organism evidence="6 7">
    <name type="scientific">Anaerobium acetethylicum</name>
    <dbReference type="NCBI Taxonomy" id="1619234"/>
    <lineage>
        <taxon>Bacteria</taxon>
        <taxon>Bacillati</taxon>
        <taxon>Bacillota</taxon>
        <taxon>Clostridia</taxon>
        <taxon>Lachnospirales</taxon>
        <taxon>Lachnospiraceae</taxon>
        <taxon>Anaerobium</taxon>
    </lineage>
</organism>
<keyword evidence="7" id="KW-1185">Reference proteome</keyword>
<dbReference type="PANTHER" id="PTHR37467">
    <property type="entry name" value="EXPORTED CALCIUM-BINDING GLYCOPROTEIN-RELATED"/>
    <property type="match status" value="1"/>
</dbReference>
<evidence type="ECO:0000313" key="6">
    <source>
        <dbReference type="EMBL" id="SCP98652.1"/>
    </source>
</evidence>
<reference evidence="6 7" key="1">
    <citation type="submission" date="2016-09" db="EMBL/GenBank/DDBJ databases">
        <authorList>
            <person name="Capua I."/>
            <person name="De Benedictis P."/>
            <person name="Joannis T."/>
            <person name="Lombin L.H."/>
            <person name="Cattoli G."/>
        </authorList>
    </citation>
    <scope>NUCLEOTIDE SEQUENCE [LARGE SCALE GENOMIC DNA]</scope>
    <source>
        <strain evidence="6 7">GluBS11</strain>
    </source>
</reference>
<dbReference type="RefSeq" id="WP_091235746.1">
    <property type="nucleotide sequence ID" value="NZ_FMKA01000024.1"/>
</dbReference>
<dbReference type="Pfam" id="PF14751">
    <property type="entry name" value="DUF4474"/>
    <property type="match status" value="1"/>
</dbReference>
<protein>
    <submittedName>
        <fullName evidence="6">von Willebrand factor type A domain-containing protein</fullName>
    </submittedName>
</protein>
<name>A0A1D3TWM4_9FIRM</name>
<dbReference type="PROSITE" id="PS00018">
    <property type="entry name" value="EF_HAND_1"/>
    <property type="match status" value="1"/>
</dbReference>
<dbReference type="STRING" id="1619234.SAMN05421730_10241"/>
<dbReference type="SUPFAM" id="SSF103647">
    <property type="entry name" value="TSP type-3 repeat"/>
    <property type="match status" value="1"/>
</dbReference>
<evidence type="ECO:0000256" key="3">
    <source>
        <dbReference type="ARBA" id="ARBA00022729"/>
    </source>
</evidence>
<evidence type="ECO:0000256" key="4">
    <source>
        <dbReference type="ARBA" id="ARBA00022837"/>
    </source>
</evidence>
<dbReference type="InterPro" id="IPR036465">
    <property type="entry name" value="vWFA_dom_sf"/>
</dbReference>
<dbReference type="PROSITE" id="PS50234">
    <property type="entry name" value="VWFA"/>
    <property type="match status" value="1"/>
</dbReference>
<feature type="domain" description="VWFA" evidence="5">
    <location>
        <begin position="172"/>
        <end position="338"/>
    </location>
</feature>
<dbReference type="SUPFAM" id="SSF53300">
    <property type="entry name" value="vWA-like"/>
    <property type="match status" value="1"/>
</dbReference>
<dbReference type="Pfam" id="PF13519">
    <property type="entry name" value="VWA_2"/>
    <property type="match status" value="1"/>
</dbReference>
<dbReference type="SMART" id="SM00327">
    <property type="entry name" value="VWA"/>
    <property type="match status" value="1"/>
</dbReference>
<dbReference type="InterPro" id="IPR029322">
    <property type="entry name" value="DUF4474"/>
</dbReference>
<dbReference type="InterPro" id="IPR028974">
    <property type="entry name" value="TSP_type-3_rpt"/>
</dbReference>
<dbReference type="AlphaFoldDB" id="A0A1D3TWM4"/>
<comment type="subcellular location">
    <subcellularLocation>
        <location evidence="1">Secreted</location>
    </subcellularLocation>
</comment>
<dbReference type="OrthoDB" id="6372180at2"/>
<keyword evidence="3" id="KW-0732">Signal</keyword>
<evidence type="ECO:0000313" key="7">
    <source>
        <dbReference type="Proteomes" id="UP000199315"/>
    </source>
</evidence>
<dbReference type="Pfam" id="PF18884">
    <property type="entry name" value="TSP3_bac"/>
    <property type="match status" value="2"/>
</dbReference>
<keyword evidence="2" id="KW-0964">Secreted</keyword>
<sequence>EPLKADTDEDGVSDGKEIELGTDPLTLQTSFQVSVSSENAGQVKASVDIELTGAQVETLNVEVAENEFLFPETIPGYIGEAYDFSVDGTFDAATIHFEFAEELLETKDFEPIIYYFNEEEQQLEPLDTTVSGNVASARTNHFSTYILINRVVYEDSYQWIDEWDTEGFNSVELVLVIDDSGSMTSNDRTNQRLAVAQSLVEKLPADSKVGVIKFTSSATALTSTLTEDKEEAKSFLNSSYFKSSGGTYMYTAIKKGISLFESTDEKTLKMMVVLSDGETSDTSQHSTVVSLANNTAGMFYLASYAGQLEEIYNDINNKIDIGTDSDSDGIADYYEDNMVIFNGVKIKLDKNNPDTDGDGLLDGEEIVELKYKYNEDKTKVRVTGKFKSNPASIDTDGDGLYDNAARIAKGVVVAPIDPEPANKNGLTGFWDNHVEGQQCGVASTEYNNDYGLKIPELSALIKEELGVSIPNSQEIADACVEIILKSRESVNSNKYAIRTAALIIKRFCKGKAATVAGAYLLNFVYDEDKAAYHSQPDTWQRYFGYNDFYDDVFRIGSYMHYKPVEFSVGTEEYVLWLWKGDYWNLHSGAEMGLYTSPDIYSGTEQYDAVDFEVPMNLSLYNYYGKSSIENIFNWSPEEDQWWITGFSGQNRDFIEPDRELMAIIGTVDLSEHTEIYASLKDKYDKDRGIYIKYNLEMIFDDKEHMVWINWYEGVTQRK</sequence>